<feature type="domain" description="Glucose-methanol-choline oxidoreductase N-terminal" evidence="7">
    <location>
        <begin position="81"/>
        <end position="104"/>
    </location>
</feature>
<dbReference type="PROSITE" id="PS00624">
    <property type="entry name" value="GMC_OXRED_2"/>
    <property type="match status" value="1"/>
</dbReference>
<dbReference type="PANTHER" id="PTHR11552:SF147">
    <property type="entry name" value="CHOLINE DEHYDROGENASE, MITOCHONDRIAL"/>
    <property type="match status" value="1"/>
</dbReference>
<dbReference type="PANTHER" id="PTHR11552">
    <property type="entry name" value="GLUCOSE-METHANOL-CHOLINE GMC OXIDOREDUCTASE"/>
    <property type="match status" value="1"/>
</dbReference>
<evidence type="ECO:0000313" key="9">
    <source>
        <dbReference type="EMBL" id="SAK85395.1"/>
    </source>
</evidence>
<dbReference type="Pfam" id="PF00732">
    <property type="entry name" value="GMC_oxred_N"/>
    <property type="match status" value="1"/>
</dbReference>
<reference evidence="9" key="1">
    <citation type="submission" date="2016-01" db="EMBL/GenBank/DDBJ databases">
        <authorList>
            <person name="Peeters C."/>
        </authorList>
    </citation>
    <scope>NUCLEOTIDE SEQUENCE [LARGE SCALE GENOMIC DNA]</scope>
    <source>
        <strain evidence="9">LMG 29318</strain>
    </source>
</reference>
<gene>
    <name evidence="9" type="ORF">AWB75_05683</name>
</gene>
<evidence type="ECO:0000256" key="5">
    <source>
        <dbReference type="PIRSR" id="PIRSR000137-2"/>
    </source>
</evidence>
<keyword evidence="4 5" id="KW-0274">FAD</keyword>
<dbReference type="RefSeq" id="WP_061127372.1">
    <property type="nucleotide sequence ID" value="NZ_FCOF02000039.1"/>
</dbReference>
<comment type="cofactor">
    <cofactor evidence="1 5">
        <name>FAD</name>
        <dbReference type="ChEBI" id="CHEBI:57692"/>
    </cofactor>
</comment>
<feature type="binding site" evidence="5">
    <location>
        <position position="218"/>
    </location>
    <ligand>
        <name>FAD</name>
        <dbReference type="ChEBI" id="CHEBI:57692"/>
    </ligand>
</feature>
<proteinExistence type="inferred from homology"/>
<accession>A0A158CSP1</accession>
<dbReference type="InterPro" id="IPR012132">
    <property type="entry name" value="GMC_OxRdtase"/>
</dbReference>
<dbReference type="Proteomes" id="UP000054870">
    <property type="component" value="Unassembled WGS sequence"/>
</dbReference>
<evidence type="ECO:0000256" key="6">
    <source>
        <dbReference type="RuleBase" id="RU003968"/>
    </source>
</evidence>
<dbReference type="EMBL" id="FCOF02000039">
    <property type="protein sequence ID" value="SAK85395.1"/>
    <property type="molecule type" value="Genomic_DNA"/>
</dbReference>
<evidence type="ECO:0000259" key="7">
    <source>
        <dbReference type="PROSITE" id="PS00623"/>
    </source>
</evidence>
<dbReference type="Pfam" id="PF05199">
    <property type="entry name" value="GMC_oxred_C"/>
    <property type="match status" value="1"/>
</dbReference>
<dbReference type="InterPro" id="IPR007867">
    <property type="entry name" value="GMC_OxRtase_C"/>
</dbReference>
<evidence type="ECO:0000256" key="3">
    <source>
        <dbReference type="ARBA" id="ARBA00022630"/>
    </source>
</evidence>
<feature type="binding site" evidence="5">
    <location>
        <begin position="91"/>
        <end position="94"/>
    </location>
    <ligand>
        <name>FAD</name>
        <dbReference type="ChEBI" id="CHEBI:57692"/>
    </ligand>
</feature>
<dbReference type="OrthoDB" id="9785276at2"/>
<keyword evidence="10" id="KW-1185">Reference proteome</keyword>
<dbReference type="SUPFAM" id="SSF54373">
    <property type="entry name" value="FAD-linked reductases, C-terminal domain"/>
    <property type="match status" value="1"/>
</dbReference>
<dbReference type="PROSITE" id="PS00623">
    <property type="entry name" value="GMC_OXRED_1"/>
    <property type="match status" value="1"/>
</dbReference>
<dbReference type="GO" id="GO:0050660">
    <property type="term" value="F:flavin adenine dinucleotide binding"/>
    <property type="evidence" value="ECO:0007669"/>
    <property type="project" value="InterPro"/>
</dbReference>
<comment type="similarity">
    <text evidence="2 6">Belongs to the GMC oxidoreductase family.</text>
</comment>
<organism evidence="9 10">
    <name type="scientific">Caballeronia catudaia</name>
    <dbReference type="NCBI Taxonomy" id="1777136"/>
    <lineage>
        <taxon>Bacteria</taxon>
        <taxon>Pseudomonadati</taxon>
        <taxon>Pseudomonadota</taxon>
        <taxon>Betaproteobacteria</taxon>
        <taxon>Burkholderiales</taxon>
        <taxon>Burkholderiaceae</taxon>
        <taxon>Caballeronia</taxon>
    </lineage>
</organism>
<name>A0A158CSP1_9BURK</name>
<evidence type="ECO:0000259" key="8">
    <source>
        <dbReference type="PROSITE" id="PS00624"/>
    </source>
</evidence>
<sequence>MEMYDYVIVGAGSAGCVLARRLSERKSNRVLMLEAGPTSDEFWVNTPAGMAKLFFHKTLNWNYLTEPMPTLRDRRMYWPRGRGLGGSSSINGMVYIRGHRNDFDHWESLGNQGWGFDRVLPYFKRMEHNARGEDRFRGVGGPLWISDPVVKHPSSHDFIAAAMASGIPYTEDLNGAEHDAVGFIQHNIRAGRRHSAYSAYVAPVVSRSNLSIRTGCHVQRVKFDGRDAVGVEVIEGGERRVIYASREVIVSAGALNSPHLLMLSGIGPLGELQRHQIPVVMELPGVGRNLQDHFYVHCSFEATRGSSYNQDLRGLRKYWQGIRYLTTHTGYLALGSSQVAAFIKSRPDEPYGDLQISFRPMSFTYHHNGYVEVEPTPAVAASVYQVRPASTGTVTLKSANPNDAPAFTPNYLTATADVQAMIAGIRKIREIMSREPMASRIIREKIPGANVQTDEQLLAFMEQDGSCAFHPAGTCKMGSDLHAVVDERLRVRGVSRLRVIDASIMPRVTAGNTNAPTMMIGEKGADMILEDAVPPRASMKRSIESNFEERSRTVITS</sequence>
<feature type="domain" description="Glucose-methanol-choline oxidoreductase N-terminal" evidence="8">
    <location>
        <begin position="253"/>
        <end position="267"/>
    </location>
</feature>
<dbReference type="PIRSF" id="PIRSF000137">
    <property type="entry name" value="Alcohol_oxidase"/>
    <property type="match status" value="1"/>
</dbReference>
<evidence type="ECO:0000256" key="1">
    <source>
        <dbReference type="ARBA" id="ARBA00001974"/>
    </source>
</evidence>
<dbReference type="InterPro" id="IPR000172">
    <property type="entry name" value="GMC_OxRdtase_N"/>
</dbReference>
<keyword evidence="3 6" id="KW-0285">Flavoprotein</keyword>
<evidence type="ECO:0000256" key="2">
    <source>
        <dbReference type="ARBA" id="ARBA00010790"/>
    </source>
</evidence>
<comment type="caution">
    <text evidence="9">The sequence shown here is derived from an EMBL/GenBank/DDBJ whole genome shotgun (WGS) entry which is preliminary data.</text>
</comment>
<dbReference type="GO" id="GO:0016614">
    <property type="term" value="F:oxidoreductase activity, acting on CH-OH group of donors"/>
    <property type="evidence" value="ECO:0007669"/>
    <property type="project" value="InterPro"/>
</dbReference>
<dbReference type="Gene3D" id="3.50.50.60">
    <property type="entry name" value="FAD/NAD(P)-binding domain"/>
    <property type="match status" value="1"/>
</dbReference>
<dbReference type="InterPro" id="IPR036188">
    <property type="entry name" value="FAD/NAD-bd_sf"/>
</dbReference>
<evidence type="ECO:0000313" key="10">
    <source>
        <dbReference type="Proteomes" id="UP000054870"/>
    </source>
</evidence>
<evidence type="ECO:0000256" key="4">
    <source>
        <dbReference type="ARBA" id="ARBA00022827"/>
    </source>
</evidence>
<protein>
    <submittedName>
        <fullName evidence="9">Glucose-methanol-choline oxidoreductase</fullName>
    </submittedName>
</protein>
<dbReference type="Gene3D" id="3.30.560.10">
    <property type="entry name" value="Glucose Oxidase, domain 3"/>
    <property type="match status" value="1"/>
</dbReference>
<dbReference type="AlphaFoldDB" id="A0A158CSP1"/>
<dbReference type="SUPFAM" id="SSF51905">
    <property type="entry name" value="FAD/NAD(P)-binding domain"/>
    <property type="match status" value="1"/>
</dbReference>